<dbReference type="GO" id="GO:0015074">
    <property type="term" value="P:DNA integration"/>
    <property type="evidence" value="ECO:0007669"/>
    <property type="project" value="InterPro"/>
</dbReference>
<dbReference type="InterPro" id="IPR036397">
    <property type="entry name" value="RNaseH_sf"/>
</dbReference>
<evidence type="ECO:0000256" key="4">
    <source>
        <dbReference type="SAM" id="MobiDB-lite"/>
    </source>
</evidence>
<dbReference type="GO" id="GO:0016787">
    <property type="term" value="F:hydrolase activity"/>
    <property type="evidence" value="ECO:0007669"/>
    <property type="project" value="UniProtKB-KW"/>
</dbReference>
<feature type="compositionally biased region" description="Basic and acidic residues" evidence="4">
    <location>
        <begin position="178"/>
        <end position="206"/>
    </location>
</feature>
<dbReference type="GO" id="GO:0046872">
    <property type="term" value="F:metal ion binding"/>
    <property type="evidence" value="ECO:0007669"/>
    <property type="project" value="UniProtKB-KW"/>
</dbReference>
<feature type="signal peptide" evidence="5">
    <location>
        <begin position="1"/>
        <end position="26"/>
    </location>
</feature>
<dbReference type="InterPro" id="IPR043502">
    <property type="entry name" value="DNA/RNA_pol_sf"/>
</dbReference>
<dbReference type="Gene3D" id="3.30.420.10">
    <property type="entry name" value="Ribonuclease H-like superfamily/Ribonuclease H"/>
    <property type="match status" value="1"/>
</dbReference>
<dbReference type="GO" id="GO:0003676">
    <property type="term" value="F:nucleic acid binding"/>
    <property type="evidence" value="ECO:0007669"/>
    <property type="project" value="InterPro"/>
</dbReference>
<feature type="region of interest" description="Disordered" evidence="4">
    <location>
        <begin position="1676"/>
        <end position="1699"/>
    </location>
</feature>
<keyword evidence="2 5" id="KW-0732">Signal</keyword>
<evidence type="ECO:0000256" key="1">
    <source>
        <dbReference type="ARBA" id="ARBA00022723"/>
    </source>
</evidence>
<gene>
    <name evidence="7" type="ORF">Tci_060514</name>
</gene>
<dbReference type="Gene3D" id="1.20.58.1040">
    <property type="match status" value="1"/>
</dbReference>
<dbReference type="Pfam" id="PF14244">
    <property type="entry name" value="Retrotran_gag_3"/>
    <property type="match status" value="1"/>
</dbReference>
<dbReference type="Pfam" id="PF00665">
    <property type="entry name" value="rve"/>
    <property type="match status" value="1"/>
</dbReference>
<dbReference type="EMBL" id="BKCJ010009771">
    <property type="protein sequence ID" value="GEU88536.1"/>
    <property type="molecule type" value="Genomic_DNA"/>
</dbReference>
<accession>A0A6L2NQZ0</accession>
<feature type="chain" id="PRO_5027082287" evidence="5">
    <location>
        <begin position="27"/>
        <end position="1699"/>
    </location>
</feature>
<feature type="region of interest" description="Disordered" evidence="4">
    <location>
        <begin position="146"/>
        <end position="207"/>
    </location>
</feature>
<dbReference type="SUPFAM" id="SSF53098">
    <property type="entry name" value="Ribonuclease H-like"/>
    <property type="match status" value="1"/>
</dbReference>
<evidence type="ECO:0000256" key="2">
    <source>
        <dbReference type="ARBA" id="ARBA00022729"/>
    </source>
</evidence>
<dbReference type="InterPro" id="IPR029472">
    <property type="entry name" value="Copia-like_N"/>
</dbReference>
<feature type="domain" description="Integrase catalytic" evidence="6">
    <location>
        <begin position="945"/>
        <end position="1126"/>
    </location>
</feature>
<dbReference type="Gene3D" id="3.10.10.10">
    <property type="entry name" value="HIV Type 1 Reverse Transcriptase, subunit A, domain 1"/>
    <property type="match status" value="2"/>
</dbReference>
<dbReference type="InterPro" id="IPR012946">
    <property type="entry name" value="X8"/>
</dbReference>
<dbReference type="SUPFAM" id="SSF56672">
    <property type="entry name" value="DNA/RNA polymerases"/>
    <property type="match status" value="2"/>
</dbReference>
<dbReference type="InterPro" id="IPR013103">
    <property type="entry name" value="RVT_2"/>
</dbReference>
<dbReference type="PANTHER" id="PTHR42648:SF31">
    <property type="entry name" value="RNA-DIRECTED DNA POLYMERASE"/>
    <property type="match status" value="1"/>
</dbReference>
<dbReference type="GO" id="GO:0051213">
    <property type="term" value="F:dioxygenase activity"/>
    <property type="evidence" value="ECO:0007669"/>
    <property type="project" value="UniProtKB-KW"/>
</dbReference>
<name>A0A6L2NQZ0_TANCI</name>
<dbReference type="InterPro" id="IPR012337">
    <property type="entry name" value="RNaseH-like_sf"/>
</dbReference>
<dbReference type="InterPro" id="IPR039537">
    <property type="entry name" value="Retrotran_Ty1/copia-like"/>
</dbReference>
<dbReference type="CDD" id="cd01647">
    <property type="entry name" value="RT_LTR"/>
    <property type="match status" value="1"/>
</dbReference>
<evidence type="ECO:0000256" key="3">
    <source>
        <dbReference type="ARBA" id="ARBA00022801"/>
    </source>
</evidence>
<comment type="caution">
    <text evidence="7">The sequence shown here is derived from an EMBL/GenBank/DDBJ whole genome shotgun (WGS) entry which is preliminary data.</text>
</comment>
<evidence type="ECO:0000259" key="6">
    <source>
        <dbReference type="PROSITE" id="PS50994"/>
    </source>
</evidence>
<dbReference type="PANTHER" id="PTHR42648">
    <property type="entry name" value="TRANSPOSASE, PUTATIVE-RELATED"/>
    <property type="match status" value="1"/>
</dbReference>
<keyword evidence="7" id="KW-0560">Oxidoreductase</keyword>
<keyword evidence="1" id="KW-0479">Metal-binding</keyword>
<dbReference type="Gene3D" id="3.30.70.270">
    <property type="match status" value="2"/>
</dbReference>
<dbReference type="PROSITE" id="PS50994">
    <property type="entry name" value="INTEGRASE"/>
    <property type="match status" value="1"/>
</dbReference>
<dbReference type="InterPro" id="IPR005162">
    <property type="entry name" value="Retrotrans_gag_dom"/>
</dbReference>
<protein>
    <submittedName>
        <fullName evidence="7">Cysteamine dioxygenase</fullName>
    </submittedName>
</protein>
<proteinExistence type="predicted"/>
<feature type="region of interest" description="Disordered" evidence="4">
    <location>
        <begin position="104"/>
        <end position="126"/>
    </location>
</feature>
<dbReference type="Pfam" id="PF07727">
    <property type="entry name" value="RVT_2"/>
    <property type="match status" value="1"/>
</dbReference>
<evidence type="ECO:0000313" key="7">
    <source>
        <dbReference type="EMBL" id="GEU88536.1"/>
    </source>
</evidence>
<dbReference type="InterPro" id="IPR043128">
    <property type="entry name" value="Rev_trsase/Diguanyl_cyclase"/>
</dbReference>
<organism evidence="7">
    <name type="scientific">Tanacetum cinerariifolium</name>
    <name type="common">Dalmatian daisy</name>
    <name type="synonym">Chrysanthemum cinerariifolium</name>
    <dbReference type="NCBI Taxonomy" id="118510"/>
    <lineage>
        <taxon>Eukaryota</taxon>
        <taxon>Viridiplantae</taxon>
        <taxon>Streptophyta</taxon>
        <taxon>Embryophyta</taxon>
        <taxon>Tracheophyta</taxon>
        <taxon>Spermatophyta</taxon>
        <taxon>Magnoliopsida</taxon>
        <taxon>eudicotyledons</taxon>
        <taxon>Gunneridae</taxon>
        <taxon>Pentapetalae</taxon>
        <taxon>asterids</taxon>
        <taxon>campanulids</taxon>
        <taxon>Asterales</taxon>
        <taxon>Asteraceae</taxon>
        <taxon>Asteroideae</taxon>
        <taxon>Anthemideae</taxon>
        <taxon>Anthemidinae</taxon>
        <taxon>Tanacetum</taxon>
    </lineage>
</organism>
<dbReference type="InterPro" id="IPR001584">
    <property type="entry name" value="Integrase_cat-core"/>
</dbReference>
<sequence length="1699" mass="195991">MDAKVFAYLFLLLSAELLENVNFVCSHVDCKILQKDGACYLPDNLMNHASLAMNIYYQCNGRKPWTCHFSNSGLITLTDPSYGEDKTMVDSVPEREGVRGVVEEGMGTGSQEGPSAPAPLTQPNPLDFIKENIDVLRTLTKEYDKQAQTKATPKKLTYGDFEEEGSGSSARRGLSKTKAKEGRAKSSSRRSEERGTSLDSDYKEGSEDVCEDLNTPYKRPKPTPFTSRITRFKYLRRAKLPRNIKVYEGNKDLEDHLGIISGAAEHEERPMPIWLEFSQHKRYAKDPNEIHSIKRRPNEVLQAFIDRFNSEISHIKCMTPVLRIFAFMHDHGQPELAKKLNKKIPKIVDGMLKRVRAFIRAEVATGSGEIVRVPQRDKGVVQIRCYDRGIQGPKDLYNCGSSLETMYEHCFRSFGAHTRSKLKKSSAHLVRFSGESYHPLGLVDLRVTMGEPGRSKAVLSEFAIVKCRSPCNIILGRTWMRGHEMPVTINDKLAVGCKQKLVEIIQRNVDVFSWTSVVDQRRVVKEKVFEWLKARIIRRVKYPGWATNSIPINKRMELSKRKTAFNTKEGLYCHTHMPKGLKNSEATYQRMMDKDVEETLRKLQRVNIKLNPIECTFRMEEGKFLGYTVTIDGINDDQKKEKVEKQVVEKFLEKKEQVSKVSKKVKNEAFRTKEGPSEELVRGPRLIVYRQLNVFSCQDLVFSVFIEELIVVIKFWLKLGSLPIQEKLVGASNYRSWKRSKEICLSIKRKLSFMKVTIPKPVVMPLTPENNVARTANAVEIEMCKTCYNRVISWIMSSVCESIAKSVMFIRNASEIWSQLKTRFSLSNESRKYKLSKDTFGISQQGNSVSEYYTRMECVWEELDSMNNLPRLVTFTPKMLVFLCDVEKEKEEQILFQFLNGVDDCYSAQRKSQKDVFSNGLTMIDSTTLFSKNAGKEKCSICGFKWHPPDKCWEKVGKSCSNSVFKMIHIDTYGLYKVPTNGKFKYLLTIVDYYSRETWTYLMIHKSNALEIIKAFLKFVELQFETKVNCIRSHNTLEFVKGPCALCLVDKGIEHHTSCPDRPQQNGRVERKHKYILEVARALRFQASLPLRFRGDCVTTATYLINRIPSSVLQNKTPYEMLLKKVTYCSNLRVFGCFAMAANPLRIADKFAPRGVSSAMNGWEITHMDVSNAFLHRDLFEEVYMQLLMGYVGQDDLMTTGNDTEQVKTLKRQLSSQFHKKDLGDFHYFLGFKVTKAEAGLFVSQKKFTIEMLQEAGVMHSRPYKLPMDPNLKLQANVGCLTNLPLLLKNFLKPLTAMKYSSSSLSEYECSSLALDREEMRDEKNRLDHLKQDQTTLVIKRFSKRRKVFRERKKTEKIRAKREEDIVRENVIICDGHPDQPVTINRKLSVGWIIRRDQDPGWVTNAISIKQKDGTWQVRIDFTTLNNVYPKAMYPFHEVEEKLRSFIGHRYKCFLWPPKEGSQVRMFKGDEEKTAFQTEDGVYYHAHMTKGLKNSGATYQRMMDRVPTEKKRRTVEVYLEEMVIKSKFLGYMVTMDGIKAHPKKRRTITERKLEIPIHNANRPLQGMEICYTSTEKTVLTLVHTERWLRKTFSNYKFNVITNDPREQILKIPWASGWLALWEIELKTYYSFVPSEGKSKGQVAEKFLVKKEQVSKVSKKGDNEAFGTKEGTLRRVSSKPKGMEVVHRKRSQQGGLRRMV</sequence>
<keyword evidence="7" id="KW-0223">Dioxygenase</keyword>
<reference evidence="7" key="1">
    <citation type="journal article" date="2019" name="Sci. Rep.">
        <title>Draft genome of Tanacetum cinerariifolium, the natural source of mosquito coil.</title>
        <authorList>
            <person name="Yamashiro T."/>
            <person name="Shiraishi A."/>
            <person name="Satake H."/>
            <person name="Nakayama K."/>
        </authorList>
    </citation>
    <scope>NUCLEOTIDE SEQUENCE</scope>
</reference>
<evidence type="ECO:0000256" key="5">
    <source>
        <dbReference type="SAM" id="SignalP"/>
    </source>
</evidence>
<dbReference type="SMART" id="SM00768">
    <property type="entry name" value="X8"/>
    <property type="match status" value="1"/>
</dbReference>
<keyword evidence="3" id="KW-0378">Hydrolase</keyword>
<dbReference type="Pfam" id="PF03732">
    <property type="entry name" value="Retrotrans_gag"/>
    <property type="match status" value="1"/>
</dbReference>
<dbReference type="Pfam" id="PF07983">
    <property type="entry name" value="X8"/>
    <property type="match status" value="1"/>
</dbReference>